<gene>
    <name evidence="1" type="ORF">CEO22_446</name>
</gene>
<comment type="caution">
    <text evidence="1">The sequence shown here is derived from an EMBL/GenBank/DDBJ whole genome shotgun (WGS) entry which is preliminary data.</text>
</comment>
<accession>A0A554JB27</accession>
<dbReference type="Proteomes" id="UP000316253">
    <property type="component" value="Unassembled WGS sequence"/>
</dbReference>
<organism evidence="1 2">
    <name type="scientific">Candidatus Berkelbacteria bacterium Gr01-1014_85</name>
    <dbReference type="NCBI Taxonomy" id="2017150"/>
    <lineage>
        <taxon>Bacteria</taxon>
        <taxon>Candidatus Berkelbacteria</taxon>
    </lineage>
</organism>
<name>A0A554JB27_9BACT</name>
<reference evidence="1 2" key="1">
    <citation type="submission" date="2017-08" db="EMBL/GenBank/DDBJ databases">
        <title>Mechanisms for carbon and nitrogen cycling indicate functional differentiation within the Candidate Phyla Radiation.</title>
        <authorList>
            <person name="Danczak R.E."/>
            <person name="Johnston M.D."/>
            <person name="Kenah C."/>
            <person name="Slattery M."/>
            <person name="Wrighton K.C."/>
            <person name="Wilkins M.J."/>
        </authorList>
    </citation>
    <scope>NUCLEOTIDE SEQUENCE [LARGE SCALE GENOMIC DNA]</scope>
    <source>
        <strain evidence="1">Gr01-1014_85</strain>
    </source>
</reference>
<protein>
    <submittedName>
        <fullName evidence="1">Uncharacterized protein</fullName>
    </submittedName>
</protein>
<evidence type="ECO:0000313" key="2">
    <source>
        <dbReference type="Proteomes" id="UP000316253"/>
    </source>
</evidence>
<evidence type="ECO:0000313" key="1">
    <source>
        <dbReference type="EMBL" id="TSC65559.1"/>
    </source>
</evidence>
<dbReference type="EMBL" id="VMFD01000038">
    <property type="protein sequence ID" value="TSC65559.1"/>
    <property type="molecule type" value="Genomic_DNA"/>
</dbReference>
<dbReference type="AlphaFoldDB" id="A0A554JB27"/>
<sequence length="257" mass="28982">MSVGLVSAIVTSFPARNTAYRATMHGLGLTNRSKWPAIVVDQSIDYETRNELGNRCSHLGIDYQWLDPKQQGLAAAGRQALRLAHRLDPNAWILFQPLEVYNLSNQMESLQTIVAQQPGGLIVPDRFREPFRPIQHFPVWQQQLEQAGNRLLATLTGLNIDWFSGLRIIHPGCLEHLLAPPRLPFEADDLDTLLFPSVPSVAQAGLPLLDCSIEFRRVQGLTNIQEYCELSRANASRRIAKLIHHMYELYPPSTDVE</sequence>
<proteinExistence type="predicted"/>